<dbReference type="InterPro" id="IPR013783">
    <property type="entry name" value="Ig-like_fold"/>
</dbReference>
<dbReference type="SMART" id="SM00060">
    <property type="entry name" value="FN3"/>
    <property type="match status" value="2"/>
</dbReference>
<feature type="compositionally biased region" description="Polar residues" evidence="5">
    <location>
        <begin position="453"/>
        <end position="499"/>
    </location>
</feature>
<dbReference type="InterPro" id="IPR003961">
    <property type="entry name" value="FN3_dom"/>
</dbReference>
<evidence type="ECO:0000256" key="3">
    <source>
        <dbReference type="ARBA" id="ARBA00022737"/>
    </source>
</evidence>
<feature type="compositionally biased region" description="Polar residues" evidence="5">
    <location>
        <begin position="544"/>
        <end position="556"/>
    </location>
</feature>
<feature type="compositionally biased region" description="Basic and acidic residues" evidence="5">
    <location>
        <begin position="557"/>
        <end position="593"/>
    </location>
</feature>
<keyword evidence="2" id="KW-0880">Kelch repeat</keyword>
<dbReference type="Gene3D" id="2.120.10.80">
    <property type="entry name" value="Kelch-type beta propeller"/>
    <property type="match status" value="2"/>
</dbReference>
<dbReference type="PROSITE" id="PS50853">
    <property type="entry name" value="FN3"/>
    <property type="match status" value="1"/>
</dbReference>
<dbReference type="GO" id="GO:0035097">
    <property type="term" value="C:histone methyltransferase complex"/>
    <property type="evidence" value="ECO:0007669"/>
    <property type="project" value="TreeGrafter"/>
</dbReference>
<organism evidence="7 8">
    <name type="scientific">Bursaphelenchus okinawaensis</name>
    <dbReference type="NCBI Taxonomy" id="465554"/>
    <lineage>
        <taxon>Eukaryota</taxon>
        <taxon>Metazoa</taxon>
        <taxon>Ecdysozoa</taxon>
        <taxon>Nematoda</taxon>
        <taxon>Chromadorea</taxon>
        <taxon>Rhabditida</taxon>
        <taxon>Tylenchina</taxon>
        <taxon>Tylenchomorpha</taxon>
        <taxon>Aphelenchoidea</taxon>
        <taxon>Aphelenchoididae</taxon>
        <taxon>Bursaphelenchus</taxon>
    </lineage>
</organism>
<keyword evidence="4" id="KW-0539">Nucleus</keyword>
<dbReference type="Gene3D" id="2.60.40.10">
    <property type="entry name" value="Immunoglobulins"/>
    <property type="match status" value="2"/>
</dbReference>
<dbReference type="InterPro" id="IPR011043">
    <property type="entry name" value="Gal_Oxase/kelch_b-propeller"/>
</dbReference>
<dbReference type="AlphaFoldDB" id="A0A811KQR8"/>
<comment type="subcellular location">
    <subcellularLocation>
        <location evidence="1">Nucleus</location>
    </subcellularLocation>
</comment>
<dbReference type="InterPro" id="IPR036116">
    <property type="entry name" value="FN3_sf"/>
</dbReference>
<evidence type="ECO:0000256" key="5">
    <source>
        <dbReference type="SAM" id="MobiDB-lite"/>
    </source>
</evidence>
<gene>
    <name evidence="7" type="ORF">BOKJ2_LOCUS7729</name>
</gene>
<feature type="compositionally biased region" description="Polar residues" evidence="5">
    <location>
        <begin position="654"/>
        <end position="673"/>
    </location>
</feature>
<feature type="compositionally biased region" description="Pro residues" evidence="5">
    <location>
        <begin position="421"/>
        <end position="433"/>
    </location>
</feature>
<dbReference type="EMBL" id="CAJFDH010000004">
    <property type="protein sequence ID" value="CAD5218519.1"/>
    <property type="molecule type" value="Genomic_DNA"/>
</dbReference>
<evidence type="ECO:0000256" key="2">
    <source>
        <dbReference type="ARBA" id="ARBA00022441"/>
    </source>
</evidence>
<accession>A0A811KQR8</accession>
<dbReference type="InterPro" id="IPR043536">
    <property type="entry name" value="HCF1/2"/>
</dbReference>
<feature type="compositionally biased region" description="Polar residues" evidence="5">
    <location>
        <begin position="681"/>
        <end position="696"/>
    </location>
</feature>
<evidence type="ECO:0000313" key="7">
    <source>
        <dbReference type="EMBL" id="CAD5218519.1"/>
    </source>
</evidence>
<dbReference type="SUPFAM" id="SSF49265">
    <property type="entry name" value="Fibronectin type III"/>
    <property type="match status" value="1"/>
</dbReference>
<reference evidence="7" key="1">
    <citation type="submission" date="2020-09" db="EMBL/GenBank/DDBJ databases">
        <authorList>
            <person name="Kikuchi T."/>
        </authorList>
    </citation>
    <scope>NUCLEOTIDE SEQUENCE</scope>
    <source>
        <strain evidence="7">SH1</strain>
    </source>
</reference>
<dbReference type="GO" id="GO:0003713">
    <property type="term" value="F:transcription coactivator activity"/>
    <property type="evidence" value="ECO:0007669"/>
    <property type="project" value="TreeGrafter"/>
</dbReference>
<dbReference type="EMBL" id="CAJFCW020000004">
    <property type="protein sequence ID" value="CAG9110813.1"/>
    <property type="molecule type" value="Genomic_DNA"/>
</dbReference>
<evidence type="ECO:0000256" key="4">
    <source>
        <dbReference type="ARBA" id="ARBA00023242"/>
    </source>
</evidence>
<dbReference type="Pfam" id="PF13854">
    <property type="entry name" value="Kelch_HCF"/>
    <property type="match status" value="1"/>
</dbReference>
<dbReference type="PANTHER" id="PTHR46003">
    <property type="entry name" value="HOST CELL FACTOR"/>
    <property type="match status" value="1"/>
</dbReference>
<comment type="caution">
    <text evidence="7">The sequence shown here is derived from an EMBL/GenBank/DDBJ whole genome shotgun (WGS) entry which is preliminary data.</text>
</comment>
<keyword evidence="8" id="KW-1185">Reference proteome</keyword>
<dbReference type="Proteomes" id="UP000614601">
    <property type="component" value="Unassembled WGS sequence"/>
</dbReference>
<dbReference type="OrthoDB" id="10001928at2759"/>
<dbReference type="SUPFAM" id="SSF117281">
    <property type="entry name" value="Kelch motif"/>
    <property type="match status" value="1"/>
</dbReference>
<evidence type="ECO:0000256" key="1">
    <source>
        <dbReference type="ARBA" id="ARBA00004123"/>
    </source>
</evidence>
<feature type="region of interest" description="Disordered" evidence="5">
    <location>
        <begin position="532"/>
        <end position="696"/>
    </location>
</feature>
<dbReference type="Gene3D" id="6.10.250.2590">
    <property type="match status" value="1"/>
</dbReference>
<protein>
    <recommendedName>
        <fullName evidence="6">Fibronectin type-III domain-containing protein</fullName>
    </recommendedName>
</protein>
<dbReference type="SUPFAM" id="SSF50965">
    <property type="entry name" value="Galactose oxidase, central domain"/>
    <property type="match status" value="1"/>
</dbReference>
<keyword evidence="3" id="KW-0677">Repeat</keyword>
<dbReference type="CDD" id="cd00063">
    <property type="entry name" value="FN3"/>
    <property type="match status" value="1"/>
</dbReference>
<dbReference type="InterPro" id="IPR015915">
    <property type="entry name" value="Kelch-typ_b-propeller"/>
</dbReference>
<name>A0A811KQR8_9BILA</name>
<feature type="compositionally biased region" description="Basic and acidic residues" evidence="5">
    <location>
        <begin position="607"/>
        <end position="629"/>
    </location>
</feature>
<sequence>MEANEDITVDSPLAKWREVHVAAPPSPLPRHGHKAVAIREYMIVFGGGNEGIVNELYVFNANKNTWFKPVVRGEEMPGLAAFGMDSDGEKIYIFGGMINSKKYSDQFYELDSRRWEYRNLRIRAPRNNALPPCGRLGHSLNVDNERIAYIFGGMARDEDGSIRYLDDLYMVDMNPSKPLAYEKIEIGYGPCPRESHTSTLYETDKQKFLFIYGGMNGDRLGDIWILDLIHFAWREIQAVGQIPRPRSLHSASLVGDRIFVFGGWVPVTSDDFNQQSSSRPDWKCSNDVHSFNVLTNTWETFKEPVVDENNRQPLGRAGHSACVVNNRIYVWSGRDGIRNIGSNLMWCKDLYYLETQLPTVPRQILLNKATLTSIEITWPPVCNADLYHVELKKIGPDDQAQRRAMPQQNGQRIKRVHVPGASPPNLTPNPRPLPYRQITSDGRVFNRPGFRTAQPQQRETPPSGSYSNGHPTPEKQQYAPSYAPQTFSTPYQNPQNSVDAQMPSNILEDAEPEGPQAEKLEDPADISLSAESRPQALVDPANISLDNEPQQSSSQDMKMEGENEGMKVEDLGLKNEGEGVKNEGERLKTEAEGFKGASGDFKPAPEGFKDEKHFQNHSESLKNEPKPMEEGSEPISKPTNSQASDVSMRDETSQSKPQNPESEVTAMEGTTDSGVVEPRTTPEQTQSAGLNALQISSQKPTPSEWCYVGQVKNAICKITEYTINTPEGPKTAKMEAGFIYQFRVSASNACGQTPWSEPVSYKTGVPGFPGAPSSIKITKGDSCAHLSWEPPTVPNGTITEYSVYLAMKTNSLAGETNSFLKVYSGTEPMCRVDGANLKKAFVDSTPKPAFIFRIAARNEKGYGPATQVRWLQEGRLNPPMPIHAIKTPPAGFQRVAAPSSLPHPTYTKRVRIE</sequence>
<feature type="domain" description="Fibronectin type-III" evidence="6">
    <location>
        <begin position="768"/>
        <end position="879"/>
    </location>
</feature>
<dbReference type="Proteomes" id="UP000783686">
    <property type="component" value="Unassembled WGS sequence"/>
</dbReference>
<dbReference type="GO" id="GO:0006338">
    <property type="term" value="P:chromatin remodeling"/>
    <property type="evidence" value="ECO:0007669"/>
    <property type="project" value="TreeGrafter"/>
</dbReference>
<evidence type="ECO:0000313" key="8">
    <source>
        <dbReference type="Proteomes" id="UP000614601"/>
    </source>
</evidence>
<dbReference type="PANTHER" id="PTHR46003:SF1">
    <property type="entry name" value="HOST CELL FACTOR"/>
    <property type="match status" value="1"/>
</dbReference>
<evidence type="ECO:0000259" key="6">
    <source>
        <dbReference type="PROSITE" id="PS50853"/>
    </source>
</evidence>
<proteinExistence type="predicted"/>
<feature type="region of interest" description="Disordered" evidence="5">
    <location>
        <begin position="397"/>
        <end position="499"/>
    </location>
</feature>
<dbReference type="InterPro" id="IPR059124">
    <property type="entry name" value="Kelch_HCF"/>
</dbReference>